<dbReference type="PANTHER" id="PTHR39173">
    <property type="entry name" value="ACETYLTRANSFERASE"/>
    <property type="match status" value="1"/>
</dbReference>
<organism evidence="2 3">
    <name type="scientific">Vallitalea longa</name>
    <dbReference type="NCBI Taxonomy" id="2936439"/>
    <lineage>
        <taxon>Bacteria</taxon>
        <taxon>Bacillati</taxon>
        <taxon>Bacillota</taxon>
        <taxon>Clostridia</taxon>
        <taxon>Lachnospirales</taxon>
        <taxon>Vallitaleaceae</taxon>
        <taxon>Vallitalea</taxon>
    </lineage>
</organism>
<gene>
    <name evidence="2" type="ORF">SH1V18_32360</name>
</gene>
<dbReference type="EMBL" id="BRLB01000011">
    <property type="protein sequence ID" value="GKX30756.1"/>
    <property type="molecule type" value="Genomic_DNA"/>
</dbReference>
<evidence type="ECO:0000259" key="1">
    <source>
        <dbReference type="PROSITE" id="PS51186"/>
    </source>
</evidence>
<dbReference type="GO" id="GO:0016747">
    <property type="term" value="F:acyltransferase activity, transferring groups other than amino-acyl groups"/>
    <property type="evidence" value="ECO:0007669"/>
    <property type="project" value="InterPro"/>
</dbReference>
<evidence type="ECO:0000313" key="3">
    <source>
        <dbReference type="Proteomes" id="UP001144256"/>
    </source>
</evidence>
<sequence length="174" mass="19696">MNRIKLVVPTPHYKEAILDYRREFIENGDSLDGTSGLKNTEIFEEWYSALCDNSKEETVREGLVPDSTYMAISNDDGRLVGMISIRHRLNDFLLRHGGHIGYSVRKSERRQGYATEMLSLALTECAKLNIYKVLVTCDNDNIASAKTIMNNGGVLENEISDAEGVSQRYWITLD</sequence>
<name>A0A9W5YDN1_9FIRM</name>
<dbReference type="PROSITE" id="PS51186">
    <property type="entry name" value="GNAT"/>
    <property type="match status" value="1"/>
</dbReference>
<feature type="domain" description="N-acetyltransferase" evidence="1">
    <location>
        <begin position="4"/>
        <end position="174"/>
    </location>
</feature>
<dbReference type="InterPro" id="IPR016181">
    <property type="entry name" value="Acyl_CoA_acyltransferase"/>
</dbReference>
<dbReference type="AlphaFoldDB" id="A0A9W5YDN1"/>
<dbReference type="SUPFAM" id="SSF55729">
    <property type="entry name" value="Acyl-CoA N-acyltransferases (Nat)"/>
    <property type="match status" value="1"/>
</dbReference>
<dbReference type="RefSeq" id="WP_281817223.1">
    <property type="nucleotide sequence ID" value="NZ_BRLB01000011.1"/>
</dbReference>
<reference evidence="2" key="1">
    <citation type="submission" date="2022-06" db="EMBL/GenBank/DDBJ databases">
        <title>Vallitalea longa sp. nov., an anaerobic bacterium isolated from marine sediment.</title>
        <authorList>
            <person name="Hirano S."/>
            <person name="Terahara T."/>
            <person name="Mori K."/>
            <person name="Hamada M."/>
            <person name="Matsumoto R."/>
            <person name="Kobayashi T."/>
        </authorList>
    </citation>
    <scope>NUCLEOTIDE SEQUENCE</scope>
    <source>
        <strain evidence="2">SH18-1</strain>
    </source>
</reference>
<dbReference type="Pfam" id="PF13302">
    <property type="entry name" value="Acetyltransf_3"/>
    <property type="match status" value="1"/>
</dbReference>
<dbReference type="InterPro" id="IPR000182">
    <property type="entry name" value="GNAT_dom"/>
</dbReference>
<keyword evidence="3" id="KW-1185">Reference proteome</keyword>
<dbReference type="Proteomes" id="UP001144256">
    <property type="component" value="Unassembled WGS sequence"/>
</dbReference>
<evidence type="ECO:0000313" key="2">
    <source>
        <dbReference type="EMBL" id="GKX30756.1"/>
    </source>
</evidence>
<dbReference type="Gene3D" id="3.40.630.30">
    <property type="match status" value="1"/>
</dbReference>
<protein>
    <submittedName>
        <fullName evidence="2">Acetyltransferase</fullName>
    </submittedName>
</protein>
<comment type="caution">
    <text evidence="2">The sequence shown here is derived from an EMBL/GenBank/DDBJ whole genome shotgun (WGS) entry which is preliminary data.</text>
</comment>
<accession>A0A9W5YDN1</accession>
<proteinExistence type="predicted"/>
<dbReference type="PANTHER" id="PTHR39173:SF1">
    <property type="entry name" value="ACETYLTRANSFERASE"/>
    <property type="match status" value="1"/>
</dbReference>
<dbReference type="CDD" id="cd04301">
    <property type="entry name" value="NAT_SF"/>
    <property type="match status" value="1"/>
</dbReference>